<dbReference type="InterPro" id="IPR036265">
    <property type="entry name" value="HIT-like_sf"/>
</dbReference>
<keyword evidence="1" id="KW-0808">Transferase</keyword>
<dbReference type="PIRSF" id="PIRSF000808">
    <property type="entry name" value="GalT"/>
    <property type="match status" value="1"/>
</dbReference>
<feature type="binding site" evidence="5">
    <location>
        <position position="137"/>
    </location>
    <ligand>
        <name>Zn(2+)</name>
        <dbReference type="ChEBI" id="CHEBI:29105"/>
    </ligand>
</feature>
<dbReference type="InterPro" id="IPR001937">
    <property type="entry name" value="GalP_UDPtransf1"/>
</dbReference>
<proteinExistence type="predicted"/>
<dbReference type="GO" id="GO:0008270">
    <property type="term" value="F:zinc ion binding"/>
    <property type="evidence" value="ECO:0007669"/>
    <property type="project" value="InterPro"/>
</dbReference>
<evidence type="ECO:0000313" key="7">
    <source>
        <dbReference type="EMBL" id="OGK42284.1"/>
    </source>
</evidence>
<feature type="binding site" evidence="5">
    <location>
        <position position="38"/>
    </location>
    <ligand>
        <name>Zn(2+)</name>
        <dbReference type="ChEBI" id="CHEBI:29105"/>
    </ligand>
</feature>
<feature type="domain" description="Galactose-1-phosphate uridyl transferase N-terminal" evidence="6">
    <location>
        <begin position="81"/>
        <end position="142"/>
    </location>
</feature>
<keyword evidence="5" id="KW-0862">Zinc</keyword>
<dbReference type="Gene3D" id="3.30.428.10">
    <property type="entry name" value="HIT-like"/>
    <property type="match status" value="3"/>
</dbReference>
<feature type="active site" description="Tele-UMP-histidine intermediate" evidence="4">
    <location>
        <position position="139"/>
    </location>
</feature>
<accession>A0A1F7IFZ0</accession>
<keyword evidence="5" id="KW-0479">Metal-binding</keyword>
<feature type="binding site" evidence="5">
    <location>
        <position position="89"/>
    </location>
    <ligand>
        <name>Zn(2+)</name>
        <dbReference type="ChEBI" id="CHEBI:29105"/>
    </ligand>
</feature>
<protein>
    <recommendedName>
        <fullName evidence="6">Galactose-1-phosphate uridyl transferase N-terminal domain-containing protein</fullName>
    </recommendedName>
</protein>
<organism evidence="7 8">
    <name type="scientific">Candidatus Roizmanbacteria bacterium RIFCSPLOWO2_01_FULL_37_12</name>
    <dbReference type="NCBI Taxonomy" id="1802056"/>
    <lineage>
        <taxon>Bacteria</taxon>
        <taxon>Candidatus Roizmaniibacteriota</taxon>
    </lineage>
</organism>
<evidence type="ECO:0000256" key="3">
    <source>
        <dbReference type="ARBA" id="ARBA00023277"/>
    </source>
</evidence>
<dbReference type="PANTHER" id="PTHR42763:SF2">
    <property type="entry name" value="ADP-GLUCOSE PHOSPHORYLASE"/>
    <property type="match status" value="1"/>
</dbReference>
<dbReference type="Pfam" id="PF01087">
    <property type="entry name" value="GalP_UDP_transf"/>
    <property type="match status" value="1"/>
</dbReference>
<gene>
    <name evidence="7" type="ORF">A2954_04730</name>
</gene>
<sequence>MSKYVPDISTHRWVVISPHRLGRPQEDSKDFKDKKSTCPFCPGHEANTPPEVFRLGGGEANKPGWTVRVVPNKFSITDIHEVIIHSPDHEKDIESLPVEKVNLILGAYRQRFNNYRKKGQVLIFCNHGEHAGSSLNHPHSQLVVIPNQINLDTLVREPLNNLVEENKLFYVYCPDFSQWPYEVWIAPKKEGDFYGDSTDEELNELSLTMVKMLKKLSHIYKEHTFSNLPFGYNYYLYHKENWYLRIIPRFIHRAGFELGTGLYVNIVDPLEAALELKGVEKRMMGVLKKLKEY</sequence>
<name>A0A1F7IFZ0_9BACT</name>
<keyword evidence="3" id="KW-0119">Carbohydrate metabolism</keyword>
<dbReference type="STRING" id="1802056.A2954_04730"/>
<dbReference type="GO" id="GO:0006012">
    <property type="term" value="P:galactose metabolic process"/>
    <property type="evidence" value="ECO:0007669"/>
    <property type="project" value="InterPro"/>
</dbReference>
<dbReference type="EMBL" id="MGAG01000003">
    <property type="protein sequence ID" value="OGK42284.1"/>
    <property type="molecule type" value="Genomic_DNA"/>
</dbReference>
<evidence type="ECO:0000256" key="5">
    <source>
        <dbReference type="PIRSR" id="PIRSR000808-3"/>
    </source>
</evidence>
<evidence type="ECO:0000256" key="2">
    <source>
        <dbReference type="ARBA" id="ARBA00022695"/>
    </source>
</evidence>
<dbReference type="SUPFAM" id="SSF54197">
    <property type="entry name" value="HIT-like"/>
    <property type="match status" value="2"/>
</dbReference>
<evidence type="ECO:0000256" key="1">
    <source>
        <dbReference type="ARBA" id="ARBA00022679"/>
    </source>
</evidence>
<evidence type="ECO:0000256" key="4">
    <source>
        <dbReference type="PIRSR" id="PIRSR000808-1"/>
    </source>
</evidence>
<dbReference type="AlphaFoldDB" id="A0A1F7IFZ0"/>
<reference evidence="7 8" key="1">
    <citation type="journal article" date="2016" name="Nat. Commun.">
        <title>Thousands of microbial genomes shed light on interconnected biogeochemical processes in an aquifer system.</title>
        <authorList>
            <person name="Anantharaman K."/>
            <person name="Brown C.T."/>
            <person name="Hug L.A."/>
            <person name="Sharon I."/>
            <person name="Castelle C.J."/>
            <person name="Probst A.J."/>
            <person name="Thomas B.C."/>
            <person name="Singh A."/>
            <person name="Wilkins M.J."/>
            <person name="Karaoz U."/>
            <person name="Brodie E.L."/>
            <person name="Williams K.H."/>
            <person name="Hubbard S.S."/>
            <person name="Banfield J.F."/>
        </authorList>
    </citation>
    <scope>NUCLEOTIDE SEQUENCE [LARGE SCALE GENOMIC DNA]</scope>
</reference>
<evidence type="ECO:0000313" key="8">
    <source>
        <dbReference type="Proteomes" id="UP000177698"/>
    </source>
</evidence>
<dbReference type="PANTHER" id="PTHR42763">
    <property type="entry name" value="ADP-GLUCOSE PHOSPHORYLASE"/>
    <property type="match status" value="1"/>
</dbReference>
<comment type="caution">
    <text evidence="7">The sequence shown here is derived from an EMBL/GenBank/DDBJ whole genome shotgun (WGS) entry which is preliminary data.</text>
</comment>
<feature type="binding site" evidence="5">
    <location>
        <position position="41"/>
    </location>
    <ligand>
        <name>Zn(2+)</name>
        <dbReference type="ChEBI" id="CHEBI:29105"/>
    </ligand>
</feature>
<dbReference type="Proteomes" id="UP000177698">
    <property type="component" value="Unassembled WGS sequence"/>
</dbReference>
<dbReference type="GO" id="GO:0008108">
    <property type="term" value="F:UDP-glucose:hexose-1-phosphate uridylyltransferase activity"/>
    <property type="evidence" value="ECO:0007669"/>
    <property type="project" value="InterPro"/>
</dbReference>
<evidence type="ECO:0000259" key="6">
    <source>
        <dbReference type="Pfam" id="PF01087"/>
    </source>
</evidence>
<comment type="cofactor">
    <cofactor evidence="5">
        <name>Zn(2+)</name>
        <dbReference type="ChEBI" id="CHEBI:29105"/>
    </cofactor>
    <text evidence="5">Binds 1 zinc ion per subunit.</text>
</comment>
<keyword evidence="2" id="KW-0548">Nucleotidyltransferase</keyword>
<dbReference type="InterPro" id="IPR053177">
    <property type="entry name" value="ADP-glucose_phosphorylase"/>
</dbReference>
<dbReference type="InterPro" id="IPR005849">
    <property type="entry name" value="GalP_Utransf_N"/>
</dbReference>